<evidence type="ECO:0000256" key="1">
    <source>
        <dbReference type="SAM" id="MobiDB-lite"/>
    </source>
</evidence>
<comment type="caution">
    <text evidence="2">The sequence shown here is derived from an EMBL/GenBank/DDBJ whole genome shotgun (WGS) entry which is preliminary data.</text>
</comment>
<organism evidence="2 3">
    <name type="scientific">Streptomyces ziwulingensis</name>
    <dbReference type="NCBI Taxonomy" id="1045501"/>
    <lineage>
        <taxon>Bacteria</taxon>
        <taxon>Bacillati</taxon>
        <taxon>Actinomycetota</taxon>
        <taxon>Actinomycetes</taxon>
        <taxon>Kitasatosporales</taxon>
        <taxon>Streptomycetaceae</taxon>
        <taxon>Streptomyces</taxon>
    </lineage>
</organism>
<accession>A0ABP9BSC0</accession>
<gene>
    <name evidence="2" type="ORF">GCM10023220_27930</name>
</gene>
<dbReference type="Proteomes" id="UP001501265">
    <property type="component" value="Unassembled WGS sequence"/>
</dbReference>
<keyword evidence="3" id="KW-1185">Reference proteome</keyword>
<evidence type="ECO:0000313" key="2">
    <source>
        <dbReference type="EMBL" id="GAA4798516.1"/>
    </source>
</evidence>
<protein>
    <submittedName>
        <fullName evidence="2">Uncharacterized protein</fullName>
    </submittedName>
</protein>
<name>A0ABP9BSC0_9ACTN</name>
<sequence>MRVRHTAMSVTPGPRPRGRARVVSGCAPGGGSTVFGHDAQVDEATALITRYRADTVRAGRDISAARKPDQQRQT</sequence>
<evidence type="ECO:0000313" key="3">
    <source>
        <dbReference type="Proteomes" id="UP001501265"/>
    </source>
</evidence>
<proteinExistence type="predicted"/>
<dbReference type="EMBL" id="BAABIG010000024">
    <property type="protein sequence ID" value="GAA4798516.1"/>
    <property type="molecule type" value="Genomic_DNA"/>
</dbReference>
<feature type="region of interest" description="Disordered" evidence="1">
    <location>
        <begin position="1"/>
        <end position="20"/>
    </location>
</feature>
<reference evidence="3" key="1">
    <citation type="journal article" date="2019" name="Int. J. Syst. Evol. Microbiol.">
        <title>The Global Catalogue of Microorganisms (GCM) 10K type strain sequencing project: providing services to taxonomists for standard genome sequencing and annotation.</title>
        <authorList>
            <consortium name="The Broad Institute Genomics Platform"/>
            <consortium name="The Broad Institute Genome Sequencing Center for Infectious Disease"/>
            <person name="Wu L."/>
            <person name="Ma J."/>
        </authorList>
    </citation>
    <scope>NUCLEOTIDE SEQUENCE [LARGE SCALE GENOMIC DNA]</scope>
    <source>
        <strain evidence="3">JCM 18081</strain>
    </source>
</reference>